<dbReference type="EMBL" id="JAAQOM010000013">
    <property type="protein sequence ID" value="NIA56210.1"/>
    <property type="molecule type" value="Genomic_DNA"/>
</dbReference>
<dbReference type="Gene3D" id="3.20.20.70">
    <property type="entry name" value="Aldolase class I"/>
    <property type="match status" value="1"/>
</dbReference>
<evidence type="ECO:0000313" key="3">
    <source>
        <dbReference type="EMBL" id="NIA56210.1"/>
    </source>
</evidence>
<comment type="caution">
    <text evidence="3">The sequence shown here is derived from an EMBL/GenBank/DDBJ whole genome shotgun (WGS) entry which is preliminary data.</text>
</comment>
<feature type="compositionally biased region" description="Basic residues" evidence="1">
    <location>
        <begin position="7"/>
        <end position="16"/>
    </location>
</feature>
<evidence type="ECO:0000259" key="2">
    <source>
        <dbReference type="Pfam" id="PF03537"/>
    </source>
</evidence>
<proteinExistence type="predicted"/>
<dbReference type="Pfam" id="PF03537">
    <property type="entry name" value="Glyco_hydro_114"/>
    <property type="match status" value="1"/>
</dbReference>
<evidence type="ECO:0000313" key="4">
    <source>
        <dbReference type="Proteomes" id="UP000716322"/>
    </source>
</evidence>
<name>A0ABX0PFL1_9BURK</name>
<accession>A0ABX0PFL1</accession>
<sequence length="283" mass="31013">MSNSTQKRQHFLKPRRTTSTTATETSTATTTPTTDTTVGAAAAATTYPSSVWVPTPGTSFQIQFSGTLNTSINAKMYDIDASDTSATAIASLKAKGIKVICYFSAGSYEDWREDAASFPASVLGNTLDGWPDERWLDIRQLTVLRSIMGKRMDMAASKGCDGVDPDNVDSYTNDTGFPLTAQDQLDYNKMIAQEAHNRNLSVGLKNDIEQVKVLAPYFDFAINEECFDYNECGVYTAFTGLNKAVFGIEYSLAPTTFCPKANAANMDFLKKRLSLDAYRVSCR</sequence>
<feature type="domain" description="Glycoside-hydrolase family GH114 TIM-barrel" evidence="2">
    <location>
        <begin position="59"/>
        <end position="276"/>
    </location>
</feature>
<dbReference type="SUPFAM" id="SSF51445">
    <property type="entry name" value="(Trans)glycosidases"/>
    <property type="match status" value="1"/>
</dbReference>
<gene>
    <name evidence="3" type="ORF">HAV22_21495</name>
</gene>
<reference evidence="3 4" key="1">
    <citation type="submission" date="2020-03" db="EMBL/GenBank/DDBJ databases">
        <title>Genome sequence of strain Massilia sp. TW-1.</title>
        <authorList>
            <person name="Chaudhary D.K."/>
        </authorList>
    </citation>
    <scope>NUCLEOTIDE SEQUENCE [LARGE SCALE GENOMIC DNA]</scope>
    <source>
        <strain evidence="3 4">TW-1</strain>
    </source>
</reference>
<organism evidence="3 4">
    <name type="scientific">Telluria antibiotica</name>
    <dbReference type="NCBI Taxonomy" id="2717319"/>
    <lineage>
        <taxon>Bacteria</taxon>
        <taxon>Pseudomonadati</taxon>
        <taxon>Pseudomonadota</taxon>
        <taxon>Betaproteobacteria</taxon>
        <taxon>Burkholderiales</taxon>
        <taxon>Oxalobacteraceae</taxon>
        <taxon>Telluria group</taxon>
        <taxon>Telluria</taxon>
    </lineage>
</organism>
<feature type="compositionally biased region" description="Low complexity" evidence="1">
    <location>
        <begin position="17"/>
        <end position="34"/>
    </location>
</feature>
<dbReference type="InterPro" id="IPR013785">
    <property type="entry name" value="Aldolase_TIM"/>
</dbReference>
<keyword evidence="4" id="KW-1185">Reference proteome</keyword>
<dbReference type="Proteomes" id="UP000716322">
    <property type="component" value="Unassembled WGS sequence"/>
</dbReference>
<dbReference type="InterPro" id="IPR017853">
    <property type="entry name" value="GH"/>
</dbReference>
<dbReference type="PANTHER" id="PTHR35273:SF2">
    <property type="entry name" value="ALPHA-GALACTOSIDASE"/>
    <property type="match status" value="1"/>
</dbReference>
<dbReference type="PANTHER" id="PTHR35273">
    <property type="entry name" value="ALPHA-1,4 POLYGALACTOSAMINIDASE, PUTATIVE (AFU_ORTHOLOGUE AFUA_3G07890)-RELATED"/>
    <property type="match status" value="1"/>
</dbReference>
<feature type="region of interest" description="Disordered" evidence="1">
    <location>
        <begin position="1"/>
        <end position="34"/>
    </location>
</feature>
<protein>
    <submittedName>
        <fullName evidence="3">Endo alpha-1,4 polygalactosaminidase</fullName>
    </submittedName>
</protein>
<evidence type="ECO:0000256" key="1">
    <source>
        <dbReference type="SAM" id="MobiDB-lite"/>
    </source>
</evidence>
<dbReference type="InterPro" id="IPR004352">
    <property type="entry name" value="GH114_TIM-barrel"/>
</dbReference>